<dbReference type="OrthoDB" id="270284at2759"/>
<keyword evidence="2" id="KW-1185">Reference proteome</keyword>
<organism evidence="1 2">
    <name type="scientific">Tricholomella constricta</name>
    <dbReference type="NCBI Taxonomy" id="117010"/>
    <lineage>
        <taxon>Eukaryota</taxon>
        <taxon>Fungi</taxon>
        <taxon>Dikarya</taxon>
        <taxon>Basidiomycota</taxon>
        <taxon>Agaricomycotina</taxon>
        <taxon>Agaricomycetes</taxon>
        <taxon>Agaricomycetidae</taxon>
        <taxon>Agaricales</taxon>
        <taxon>Tricholomatineae</taxon>
        <taxon>Lyophyllaceae</taxon>
        <taxon>Tricholomella</taxon>
    </lineage>
</organism>
<proteinExistence type="predicted"/>
<dbReference type="EMBL" id="JAACJP010000006">
    <property type="protein sequence ID" value="KAF5383605.1"/>
    <property type="molecule type" value="Genomic_DNA"/>
</dbReference>
<dbReference type="AlphaFoldDB" id="A0A8H5HHX9"/>
<evidence type="ECO:0000313" key="1">
    <source>
        <dbReference type="EMBL" id="KAF5383605.1"/>
    </source>
</evidence>
<dbReference type="InterPro" id="IPR038356">
    <property type="entry name" value="Tma16_sf"/>
</dbReference>
<name>A0A8H5HHX9_9AGAR</name>
<dbReference type="Proteomes" id="UP000565441">
    <property type="component" value="Unassembled WGS sequence"/>
</dbReference>
<sequence length="89" mass="9987">MKLEEIKLRESEDYRTGMEVPDLTHPATVEVFRGWDQKELAYIQLLRFIRITSVEPAVVVVSRQGKHVSIIGTSGSLGQQGNDEEMADG</sequence>
<dbReference type="InterPro" id="IPR021346">
    <property type="entry name" value="Tma16"/>
</dbReference>
<dbReference type="Gene3D" id="1.20.1440.170">
    <property type="entry name" value="Translation machinery-associated protein 16-like"/>
    <property type="match status" value="1"/>
</dbReference>
<gene>
    <name evidence="1" type="ORF">D9615_003496</name>
</gene>
<comment type="caution">
    <text evidence="1">The sequence shown here is derived from an EMBL/GenBank/DDBJ whole genome shotgun (WGS) entry which is preliminary data.</text>
</comment>
<accession>A0A8H5HHX9</accession>
<protein>
    <submittedName>
        <fullName evidence="1">Uncharacterized protein</fullName>
    </submittedName>
</protein>
<evidence type="ECO:0000313" key="2">
    <source>
        <dbReference type="Proteomes" id="UP000565441"/>
    </source>
</evidence>
<dbReference type="Pfam" id="PF11176">
    <property type="entry name" value="Tma16"/>
    <property type="match status" value="1"/>
</dbReference>
<reference evidence="1 2" key="1">
    <citation type="journal article" date="2020" name="ISME J.">
        <title>Uncovering the hidden diversity of litter-decomposition mechanisms in mushroom-forming fungi.</title>
        <authorList>
            <person name="Floudas D."/>
            <person name="Bentzer J."/>
            <person name="Ahren D."/>
            <person name="Johansson T."/>
            <person name="Persson P."/>
            <person name="Tunlid A."/>
        </authorList>
    </citation>
    <scope>NUCLEOTIDE SEQUENCE [LARGE SCALE GENOMIC DNA]</scope>
    <source>
        <strain evidence="1 2">CBS 661.87</strain>
    </source>
</reference>